<protein>
    <recommendedName>
        <fullName evidence="1">Methyltransferase type 11 domain-containing protein</fullName>
    </recommendedName>
</protein>
<evidence type="ECO:0000313" key="2">
    <source>
        <dbReference type="EMBL" id="OGG04589.1"/>
    </source>
</evidence>
<dbReference type="Gene3D" id="3.40.50.150">
    <property type="entry name" value="Vaccinia Virus protein VP39"/>
    <property type="match status" value="1"/>
</dbReference>
<dbReference type="EMBL" id="MFIX01000112">
    <property type="protein sequence ID" value="OGG04589.1"/>
    <property type="molecule type" value="Genomic_DNA"/>
</dbReference>
<comment type="caution">
    <text evidence="2">The sequence shown here is derived from an EMBL/GenBank/DDBJ whole genome shotgun (WGS) entry which is preliminary data.</text>
</comment>
<organism evidence="2 3">
    <name type="scientific">Candidatus Glassbacteria bacterium RIFCSPLOWO2_12_FULL_58_11</name>
    <dbReference type="NCBI Taxonomy" id="1817867"/>
    <lineage>
        <taxon>Bacteria</taxon>
        <taxon>Candidatus Glassiibacteriota</taxon>
    </lineage>
</organism>
<gene>
    <name evidence="2" type="ORF">A3F83_03150</name>
</gene>
<dbReference type="GO" id="GO:0008757">
    <property type="term" value="F:S-adenosylmethionine-dependent methyltransferase activity"/>
    <property type="evidence" value="ECO:0007669"/>
    <property type="project" value="InterPro"/>
</dbReference>
<accession>A0A1F5YWL9</accession>
<dbReference type="AlphaFoldDB" id="A0A1F5YWL9"/>
<dbReference type="PANTHER" id="PTHR43464">
    <property type="entry name" value="METHYLTRANSFERASE"/>
    <property type="match status" value="1"/>
</dbReference>
<dbReference type="Pfam" id="PF08241">
    <property type="entry name" value="Methyltransf_11"/>
    <property type="match status" value="1"/>
</dbReference>
<feature type="domain" description="Methyltransferase type 11" evidence="1">
    <location>
        <begin position="35"/>
        <end position="124"/>
    </location>
</feature>
<dbReference type="InterPro" id="IPR029063">
    <property type="entry name" value="SAM-dependent_MTases_sf"/>
</dbReference>
<dbReference type="Proteomes" id="UP000179129">
    <property type="component" value="Unassembled WGS sequence"/>
</dbReference>
<dbReference type="CDD" id="cd02440">
    <property type="entry name" value="AdoMet_MTases"/>
    <property type="match status" value="1"/>
</dbReference>
<name>A0A1F5YWL9_9BACT</name>
<dbReference type="SUPFAM" id="SSF53335">
    <property type="entry name" value="S-adenosyl-L-methionine-dependent methyltransferases"/>
    <property type="match status" value="1"/>
</dbReference>
<dbReference type="STRING" id="1817867.A3F83_03150"/>
<proteinExistence type="predicted"/>
<evidence type="ECO:0000259" key="1">
    <source>
        <dbReference type="Pfam" id="PF08241"/>
    </source>
</evidence>
<evidence type="ECO:0000313" key="3">
    <source>
        <dbReference type="Proteomes" id="UP000179129"/>
    </source>
</evidence>
<dbReference type="InterPro" id="IPR013216">
    <property type="entry name" value="Methyltransf_11"/>
</dbReference>
<reference evidence="2 3" key="1">
    <citation type="journal article" date="2016" name="Nat. Commun.">
        <title>Thousands of microbial genomes shed light on interconnected biogeochemical processes in an aquifer system.</title>
        <authorList>
            <person name="Anantharaman K."/>
            <person name="Brown C.T."/>
            <person name="Hug L.A."/>
            <person name="Sharon I."/>
            <person name="Castelle C.J."/>
            <person name="Probst A.J."/>
            <person name="Thomas B.C."/>
            <person name="Singh A."/>
            <person name="Wilkins M.J."/>
            <person name="Karaoz U."/>
            <person name="Brodie E.L."/>
            <person name="Williams K.H."/>
            <person name="Hubbard S.S."/>
            <person name="Banfield J.F."/>
        </authorList>
    </citation>
    <scope>NUCLEOTIDE SEQUENCE [LARGE SCALE GENOMIC DNA]</scope>
</reference>
<sequence length="254" mass="28327">MYGLEAGLPNEKPKMSRLERKVLALAAGLPPGKLLELAPGRGALSAALAALGHEVDALDIHPENFLASRERVRLFSGNLDDPLPFDDAAYDYLVCCEGIEHLEFQYGFARELARVLKPGGRLILTTPNISNVASRLRYLLTGFFALAVRPSSEFIQDRTIAHIYPLTWWQLRHILHTSGLLVEKVATDHIRRSCLLLAPLYPLSYLLTLKTLLSEPEPRQRTANREINSQLHSAALFFGRTQIVLARRGSPTLD</sequence>